<dbReference type="Gene3D" id="3.40.50.1820">
    <property type="entry name" value="alpha/beta hydrolase"/>
    <property type="match status" value="1"/>
</dbReference>
<dbReference type="Gene3D" id="3.40.50.150">
    <property type="entry name" value="Vaccinia Virus protein VP39"/>
    <property type="match status" value="1"/>
</dbReference>
<name>A0ABP9DEQ5_9ACTN</name>
<proteinExistence type="predicted"/>
<dbReference type="RefSeq" id="WP_345695835.1">
    <property type="nucleotide sequence ID" value="NZ_BAABIS010000001.1"/>
</dbReference>
<comment type="caution">
    <text evidence="2">The sequence shown here is derived from an EMBL/GenBank/DDBJ whole genome shotgun (WGS) entry which is preliminary data.</text>
</comment>
<accession>A0ABP9DEQ5</accession>
<keyword evidence="3" id="KW-1185">Reference proteome</keyword>
<dbReference type="PANTHER" id="PTHR40036">
    <property type="entry name" value="MACROCIN O-METHYLTRANSFERASE"/>
    <property type="match status" value="1"/>
</dbReference>
<dbReference type="Pfam" id="PF05711">
    <property type="entry name" value="TylF"/>
    <property type="match status" value="1"/>
</dbReference>
<dbReference type="InterPro" id="IPR001031">
    <property type="entry name" value="Thioesterase"/>
</dbReference>
<dbReference type="PANTHER" id="PTHR40036:SF1">
    <property type="entry name" value="MACROCIN O-METHYLTRANSFERASE"/>
    <property type="match status" value="1"/>
</dbReference>
<protein>
    <recommendedName>
        <fullName evidence="1">Thioesterase domain-containing protein</fullName>
    </recommendedName>
</protein>
<dbReference type="Pfam" id="PF00975">
    <property type="entry name" value="Thioesterase"/>
    <property type="match status" value="1"/>
</dbReference>
<sequence>MGGPGDRLVLFCVPHAGGTAAAFNAWQALLGGAVEVRAMEHAGRGTRAAEPGYRSIGEAAKDFAAFVTAGAGGADWAVLGHSMGGLIAYEGVRLLQERGFRPARRLVVSACPPPQHGFGPVWGAGTSDAQVVDFLLRLGSIPPEIAASSDAMGYYVGLVREDARLTDAHRHRPPATPLNCPVTVLWGGADPVTEAFDPADWREAAGRPVDIRTLPDAGHLYITEQAARAADLVRADLLPAPTSGPSARAATGRPAVDTGVELYIDLLKRTLTNTVYEDPPLPSDWAPDTAYDPISRHAGLDWPSTAHTMVGLRRLDNVQYCVEQILADGVPGDFIETGVWRGGTSIFLRGLLRAHGVTDRRVWAADSFRGMPVVGPEGHPGDAELETHLLNDVMGVPLEQVRRNFEAYGLLDDQVRFLQGWFKDTLPTAPVRSLSLMRLDGDLYESTMDALTNLYPKLSVGGFVIVDDYLIKVCAEAVHDYRRANGIDDEIKDIDGYGAFWRRTR</sequence>
<evidence type="ECO:0000313" key="2">
    <source>
        <dbReference type="EMBL" id="GAA4839453.1"/>
    </source>
</evidence>
<organism evidence="2 3">
    <name type="scientific">Kitasatospora terrestris</name>
    <dbReference type="NCBI Taxonomy" id="258051"/>
    <lineage>
        <taxon>Bacteria</taxon>
        <taxon>Bacillati</taxon>
        <taxon>Actinomycetota</taxon>
        <taxon>Actinomycetes</taxon>
        <taxon>Kitasatosporales</taxon>
        <taxon>Streptomycetaceae</taxon>
        <taxon>Kitasatospora</taxon>
    </lineage>
</organism>
<reference evidence="3" key="1">
    <citation type="journal article" date="2019" name="Int. J. Syst. Evol. Microbiol.">
        <title>The Global Catalogue of Microorganisms (GCM) 10K type strain sequencing project: providing services to taxonomists for standard genome sequencing and annotation.</title>
        <authorList>
            <consortium name="The Broad Institute Genomics Platform"/>
            <consortium name="The Broad Institute Genome Sequencing Center for Infectious Disease"/>
            <person name="Wu L."/>
            <person name="Ma J."/>
        </authorList>
    </citation>
    <scope>NUCLEOTIDE SEQUENCE [LARGE SCALE GENOMIC DNA]</scope>
    <source>
        <strain evidence="3">JCM 13006</strain>
    </source>
</reference>
<dbReference type="SUPFAM" id="SSF53335">
    <property type="entry name" value="S-adenosyl-L-methionine-dependent methyltransferases"/>
    <property type="match status" value="1"/>
</dbReference>
<dbReference type="InterPro" id="IPR029063">
    <property type="entry name" value="SAM-dependent_MTases_sf"/>
</dbReference>
<evidence type="ECO:0000259" key="1">
    <source>
        <dbReference type="Pfam" id="PF00975"/>
    </source>
</evidence>
<dbReference type="Proteomes" id="UP001501752">
    <property type="component" value="Unassembled WGS sequence"/>
</dbReference>
<dbReference type="InterPro" id="IPR008884">
    <property type="entry name" value="TylF_MeTrfase"/>
</dbReference>
<dbReference type="InterPro" id="IPR029058">
    <property type="entry name" value="AB_hydrolase_fold"/>
</dbReference>
<evidence type="ECO:0000313" key="3">
    <source>
        <dbReference type="Proteomes" id="UP001501752"/>
    </source>
</evidence>
<feature type="domain" description="Thioesterase" evidence="1">
    <location>
        <begin position="10"/>
        <end position="229"/>
    </location>
</feature>
<dbReference type="EMBL" id="BAABIS010000001">
    <property type="protein sequence ID" value="GAA4839453.1"/>
    <property type="molecule type" value="Genomic_DNA"/>
</dbReference>
<dbReference type="SUPFAM" id="SSF53474">
    <property type="entry name" value="alpha/beta-Hydrolases"/>
    <property type="match status" value="1"/>
</dbReference>
<gene>
    <name evidence="2" type="ORF">GCM10023235_13510</name>
</gene>